<dbReference type="InterPro" id="IPR003736">
    <property type="entry name" value="PAAI_dom"/>
</dbReference>
<name>A0A971M6J7_9BACT</name>
<reference evidence="3" key="2">
    <citation type="submission" date="2020-01" db="EMBL/GenBank/DDBJ databases">
        <authorList>
            <person name="Campanaro S."/>
        </authorList>
    </citation>
    <scope>NUCLEOTIDE SEQUENCE</scope>
    <source>
        <strain evidence="3">AS06rmzACSIP_7</strain>
    </source>
</reference>
<sequence>MEENKKAKYFKKVQEEPLARLLNIRLKGVDDGYALCEMEFTDAMENIYGNAHGGAIFSLIDEAFEISSNSHDNIAVALNMNVTYMKAPQKGSILTAESREINRTRRTASYYIEVKDEEDLIAVCQALVYVKGQAIPFLEE</sequence>
<dbReference type="NCBIfam" id="TIGR00369">
    <property type="entry name" value="unchar_dom_1"/>
    <property type="match status" value="1"/>
</dbReference>
<dbReference type="CDD" id="cd03443">
    <property type="entry name" value="PaaI_thioesterase"/>
    <property type="match status" value="1"/>
</dbReference>
<dbReference type="Pfam" id="PF03061">
    <property type="entry name" value="4HBT"/>
    <property type="match status" value="1"/>
</dbReference>
<dbReference type="PANTHER" id="PTHR42856">
    <property type="entry name" value="ACYL-COENZYME A THIOESTERASE PAAI"/>
    <property type="match status" value="1"/>
</dbReference>
<dbReference type="InterPro" id="IPR029069">
    <property type="entry name" value="HotDog_dom_sf"/>
</dbReference>
<keyword evidence="1" id="KW-0378">Hydrolase</keyword>
<dbReference type="SUPFAM" id="SSF54637">
    <property type="entry name" value="Thioesterase/thiol ester dehydrase-isomerase"/>
    <property type="match status" value="1"/>
</dbReference>
<protein>
    <submittedName>
        <fullName evidence="3">PaaI family thioesterase</fullName>
    </submittedName>
</protein>
<dbReference type="Proteomes" id="UP000777265">
    <property type="component" value="Unassembled WGS sequence"/>
</dbReference>
<organism evidence="3 4">
    <name type="scientific">Syntrophorhabdus aromaticivorans</name>
    <dbReference type="NCBI Taxonomy" id="328301"/>
    <lineage>
        <taxon>Bacteria</taxon>
        <taxon>Pseudomonadati</taxon>
        <taxon>Thermodesulfobacteriota</taxon>
        <taxon>Syntrophorhabdia</taxon>
        <taxon>Syntrophorhabdales</taxon>
        <taxon>Syntrophorhabdaceae</taxon>
        <taxon>Syntrophorhabdus</taxon>
    </lineage>
</organism>
<dbReference type="AlphaFoldDB" id="A0A971M6J7"/>
<reference evidence="3" key="1">
    <citation type="journal article" date="2020" name="Biotechnol. Biofuels">
        <title>New insights from the biogas microbiome by comprehensive genome-resolved metagenomics of nearly 1600 species originating from multiple anaerobic digesters.</title>
        <authorList>
            <person name="Campanaro S."/>
            <person name="Treu L."/>
            <person name="Rodriguez-R L.M."/>
            <person name="Kovalovszki A."/>
            <person name="Ziels R.M."/>
            <person name="Maus I."/>
            <person name="Zhu X."/>
            <person name="Kougias P.G."/>
            <person name="Basile A."/>
            <person name="Luo G."/>
            <person name="Schluter A."/>
            <person name="Konstantinidis K.T."/>
            <person name="Angelidaki I."/>
        </authorList>
    </citation>
    <scope>NUCLEOTIDE SEQUENCE</scope>
    <source>
        <strain evidence="3">AS06rmzACSIP_7</strain>
    </source>
</reference>
<dbReference type="Gene3D" id="3.10.129.10">
    <property type="entry name" value="Hotdog Thioesterase"/>
    <property type="match status" value="1"/>
</dbReference>
<accession>A0A971M6J7</accession>
<dbReference type="InterPro" id="IPR006683">
    <property type="entry name" value="Thioestr_dom"/>
</dbReference>
<proteinExistence type="predicted"/>
<dbReference type="PANTHER" id="PTHR42856:SF1">
    <property type="entry name" value="ACYL-COENZYME A THIOESTERASE PAAI"/>
    <property type="match status" value="1"/>
</dbReference>
<dbReference type="InterPro" id="IPR052723">
    <property type="entry name" value="Acyl-CoA_thioesterase_PaaI"/>
</dbReference>
<evidence type="ECO:0000256" key="1">
    <source>
        <dbReference type="ARBA" id="ARBA00022801"/>
    </source>
</evidence>
<comment type="caution">
    <text evidence="3">The sequence shown here is derived from an EMBL/GenBank/DDBJ whole genome shotgun (WGS) entry which is preliminary data.</text>
</comment>
<dbReference type="GO" id="GO:0016289">
    <property type="term" value="F:acyl-CoA hydrolase activity"/>
    <property type="evidence" value="ECO:0007669"/>
    <property type="project" value="UniProtKB-ARBA"/>
</dbReference>
<evidence type="ECO:0000313" key="3">
    <source>
        <dbReference type="EMBL" id="NLW36264.1"/>
    </source>
</evidence>
<feature type="domain" description="Thioesterase" evidence="2">
    <location>
        <begin position="48"/>
        <end position="120"/>
    </location>
</feature>
<evidence type="ECO:0000313" key="4">
    <source>
        <dbReference type="Proteomes" id="UP000777265"/>
    </source>
</evidence>
<gene>
    <name evidence="3" type="ORF">GXY80_12440</name>
</gene>
<evidence type="ECO:0000259" key="2">
    <source>
        <dbReference type="Pfam" id="PF03061"/>
    </source>
</evidence>
<dbReference type="EMBL" id="JAAYEE010000228">
    <property type="protein sequence ID" value="NLW36264.1"/>
    <property type="molecule type" value="Genomic_DNA"/>
</dbReference>